<evidence type="ECO:0000313" key="3">
    <source>
        <dbReference type="EMBL" id="KAG5671902.1"/>
    </source>
</evidence>
<keyword evidence="1" id="KW-1133">Transmembrane helix</keyword>
<dbReference type="Pfam" id="PF07898">
    <property type="entry name" value="DUF1676"/>
    <property type="match status" value="1"/>
</dbReference>
<dbReference type="InterPro" id="IPR012464">
    <property type="entry name" value="DUF1676"/>
</dbReference>
<dbReference type="PANTHER" id="PTHR21879:SF23">
    <property type="entry name" value="IP06949P"/>
    <property type="match status" value="1"/>
</dbReference>
<reference evidence="3" key="1">
    <citation type="submission" date="2021-03" db="EMBL/GenBank/DDBJ databases">
        <title>Chromosome level genome of the anhydrobiotic midge Polypedilum vanderplanki.</title>
        <authorList>
            <person name="Yoshida Y."/>
            <person name="Kikawada T."/>
            <person name="Gusev O."/>
        </authorList>
    </citation>
    <scope>NUCLEOTIDE SEQUENCE</scope>
    <source>
        <strain evidence="3">NIAS01</strain>
        <tissue evidence="3">Whole body or cell culture</tissue>
    </source>
</reference>
<comment type="caution">
    <text evidence="3">The sequence shown here is derived from an EMBL/GenBank/DDBJ whole genome shotgun (WGS) entry which is preliminary data.</text>
</comment>
<keyword evidence="2" id="KW-0732">Signal</keyword>
<evidence type="ECO:0000256" key="1">
    <source>
        <dbReference type="SAM" id="Phobius"/>
    </source>
</evidence>
<evidence type="ECO:0000313" key="4">
    <source>
        <dbReference type="Proteomes" id="UP001107558"/>
    </source>
</evidence>
<accession>A0A9J6BR98</accession>
<name>A0A9J6BR98_POLVA</name>
<keyword evidence="4" id="KW-1185">Reference proteome</keyword>
<sequence>MDKSVLLHIFAVLLLSSVALAFDLSVDCSSSDNPIACRSASFFAKALNQVVSNNHDETIKLLPGLEIIQNDNVNQIYNENDERSMTEETNEPFFVRIAKYLQTHDLKIKFSDIMGKTDLQEIVNNVFNNDDPAIIEARKKDKGGGMFLLASMMMGKMMAAMGLGGVAALAMKALGVSMMALMLAGIAGLKKLTEGGGDGGHSVHYVSAGGDHHRRRRFVQRSEKNYAPLPYKGYDMHS</sequence>
<keyword evidence="1" id="KW-0812">Transmembrane</keyword>
<gene>
    <name evidence="3" type="ORF">PVAND_002071</name>
</gene>
<dbReference type="Proteomes" id="UP001107558">
    <property type="component" value="Chromosome 3"/>
</dbReference>
<dbReference type="OrthoDB" id="8190250at2759"/>
<dbReference type="PANTHER" id="PTHR21879">
    <property type="entry name" value="FI03362P-RELATED-RELATED"/>
    <property type="match status" value="1"/>
</dbReference>
<feature type="signal peptide" evidence="2">
    <location>
        <begin position="1"/>
        <end position="21"/>
    </location>
</feature>
<dbReference type="GO" id="GO:0016020">
    <property type="term" value="C:membrane"/>
    <property type="evidence" value="ECO:0007669"/>
    <property type="project" value="TreeGrafter"/>
</dbReference>
<evidence type="ECO:0000256" key="2">
    <source>
        <dbReference type="SAM" id="SignalP"/>
    </source>
</evidence>
<dbReference type="EMBL" id="JADBJN010000003">
    <property type="protein sequence ID" value="KAG5671902.1"/>
    <property type="molecule type" value="Genomic_DNA"/>
</dbReference>
<proteinExistence type="predicted"/>
<dbReference type="AlphaFoldDB" id="A0A9J6BR98"/>
<protein>
    <submittedName>
        <fullName evidence="3">Uncharacterized protein</fullName>
    </submittedName>
</protein>
<organism evidence="3 4">
    <name type="scientific">Polypedilum vanderplanki</name>
    <name type="common">Sleeping chironomid midge</name>
    <dbReference type="NCBI Taxonomy" id="319348"/>
    <lineage>
        <taxon>Eukaryota</taxon>
        <taxon>Metazoa</taxon>
        <taxon>Ecdysozoa</taxon>
        <taxon>Arthropoda</taxon>
        <taxon>Hexapoda</taxon>
        <taxon>Insecta</taxon>
        <taxon>Pterygota</taxon>
        <taxon>Neoptera</taxon>
        <taxon>Endopterygota</taxon>
        <taxon>Diptera</taxon>
        <taxon>Nematocera</taxon>
        <taxon>Chironomoidea</taxon>
        <taxon>Chironomidae</taxon>
        <taxon>Chironominae</taxon>
        <taxon>Polypedilum</taxon>
        <taxon>Polypedilum</taxon>
    </lineage>
</organism>
<feature type="chain" id="PRO_5039940227" evidence="2">
    <location>
        <begin position="22"/>
        <end position="238"/>
    </location>
</feature>
<keyword evidence="1" id="KW-0472">Membrane</keyword>
<feature type="transmembrane region" description="Helical" evidence="1">
    <location>
        <begin position="157"/>
        <end position="184"/>
    </location>
</feature>